<feature type="compositionally biased region" description="Low complexity" evidence="1">
    <location>
        <begin position="28"/>
        <end position="39"/>
    </location>
</feature>
<gene>
    <name evidence="2" type="ORF">GCM10023215_50030</name>
</gene>
<keyword evidence="3" id="KW-1185">Reference proteome</keyword>
<feature type="compositionally biased region" description="Basic and acidic residues" evidence="1">
    <location>
        <begin position="41"/>
        <end position="51"/>
    </location>
</feature>
<evidence type="ECO:0000256" key="1">
    <source>
        <dbReference type="SAM" id="MobiDB-lite"/>
    </source>
</evidence>
<evidence type="ECO:0000313" key="2">
    <source>
        <dbReference type="EMBL" id="GAA4704333.1"/>
    </source>
</evidence>
<comment type="caution">
    <text evidence="2">The sequence shown here is derived from an EMBL/GenBank/DDBJ whole genome shotgun (WGS) entry which is preliminary data.</text>
</comment>
<organism evidence="2 3">
    <name type="scientific">Pseudonocardia yuanmonensis</name>
    <dbReference type="NCBI Taxonomy" id="1095914"/>
    <lineage>
        <taxon>Bacteria</taxon>
        <taxon>Bacillati</taxon>
        <taxon>Actinomycetota</taxon>
        <taxon>Actinomycetes</taxon>
        <taxon>Pseudonocardiales</taxon>
        <taxon>Pseudonocardiaceae</taxon>
        <taxon>Pseudonocardia</taxon>
    </lineage>
</organism>
<protein>
    <recommendedName>
        <fullName evidence="4">DUF4244 domain-containing protein</fullName>
    </recommendedName>
</protein>
<evidence type="ECO:0008006" key="4">
    <source>
        <dbReference type="Google" id="ProtNLM"/>
    </source>
</evidence>
<evidence type="ECO:0000313" key="3">
    <source>
        <dbReference type="Proteomes" id="UP001500325"/>
    </source>
</evidence>
<reference evidence="3" key="1">
    <citation type="journal article" date="2019" name="Int. J. Syst. Evol. Microbiol.">
        <title>The Global Catalogue of Microorganisms (GCM) 10K type strain sequencing project: providing services to taxonomists for standard genome sequencing and annotation.</title>
        <authorList>
            <consortium name="The Broad Institute Genomics Platform"/>
            <consortium name="The Broad Institute Genome Sequencing Center for Infectious Disease"/>
            <person name="Wu L."/>
            <person name="Ma J."/>
        </authorList>
    </citation>
    <scope>NUCLEOTIDE SEQUENCE [LARGE SCALE GENOMIC DNA]</scope>
    <source>
        <strain evidence="3">JCM 18055</strain>
    </source>
</reference>
<dbReference type="EMBL" id="BAABIC010000019">
    <property type="protein sequence ID" value="GAA4704333.1"/>
    <property type="molecule type" value="Genomic_DNA"/>
</dbReference>
<proteinExistence type="predicted"/>
<feature type="region of interest" description="Disordered" evidence="1">
    <location>
        <begin position="1"/>
        <end position="108"/>
    </location>
</feature>
<dbReference type="InterPro" id="IPR025338">
    <property type="entry name" value="DUF4244"/>
</dbReference>
<sequence>MVIALPPACCAPPRPRPLRPRPDPDPRGGPMSLPALALPHPEPHRDPRRDPLPGPRSSVLRVCPDLTRHRPPTERQPGTPTEPGPLDPGPRTPRPPRSRRGGRAGSPLRCARRGLAGLLRTAAARLTADDRGMSTVEYAIGTLAAAAFAAVLYTVISGDSIVTALTQLVQRALSVTF</sequence>
<dbReference type="Proteomes" id="UP001500325">
    <property type="component" value="Unassembled WGS sequence"/>
</dbReference>
<feature type="compositionally biased region" description="Pro residues" evidence="1">
    <location>
        <begin position="80"/>
        <end position="93"/>
    </location>
</feature>
<dbReference type="Pfam" id="PF14029">
    <property type="entry name" value="DUF4244"/>
    <property type="match status" value="1"/>
</dbReference>
<accession>A0ABP8XEM5</accession>
<name>A0ABP8XEM5_9PSEU</name>